<evidence type="ECO:0000256" key="1">
    <source>
        <dbReference type="SAM" id="MobiDB-lite"/>
    </source>
</evidence>
<reference evidence="5 6" key="1">
    <citation type="submission" date="2017-07" db="EMBL/GenBank/DDBJ databases">
        <title>Leptospira spp. isolated from tropical soils.</title>
        <authorList>
            <person name="Thibeaux R."/>
            <person name="Iraola G."/>
            <person name="Ferres I."/>
            <person name="Bierque E."/>
            <person name="Girault D."/>
            <person name="Soupe-Gilbert M.-E."/>
            <person name="Picardeau M."/>
            <person name="Goarant C."/>
        </authorList>
    </citation>
    <scope>NUCLEOTIDE SEQUENCE [LARGE SCALE GENOMIC DNA]</scope>
    <source>
        <strain evidence="4 6">FH1-B-B1</strain>
        <strain evidence="3 5">FH1-B-C1</strain>
    </source>
</reference>
<keyword evidence="5" id="KW-1185">Reference proteome</keyword>
<sequence>MIIRVLILLLILQSSFYCTNNEGKSKNEVLMESLAIVAYPYLINTCAITPVVPGGPVPQITSGYGARGTHSVSVNILPNPVAPKNVCVYFPADQSGPAPVLFLFHGFSAPSAEPYYPLIDFYVSKGYVVVFPIYFSDDRDPLENYDIMWNGILSAVQQYPDKIDTTRVGFMGHSYGGGATPYMAKKGLVTETWGSNGGFIFMVAPWYSFGMTDTDLTQIPASTKLLVQIYENDQVTDHRMGIDIFQHITSIANTEKDFLSVYTDSSSGTTLLADHYVPIKDTIIGIGALDALDYYGVWKPLEALADYTFNNNATAKTIALGDGASSQKFMGQYLNGNPVKEMTVSDSPVPLQPESYFSQPFSDPKNPR</sequence>
<organism evidence="4 6">
    <name type="scientific">Leptospira perolatii</name>
    <dbReference type="NCBI Taxonomy" id="2023191"/>
    <lineage>
        <taxon>Bacteria</taxon>
        <taxon>Pseudomonadati</taxon>
        <taxon>Spirochaetota</taxon>
        <taxon>Spirochaetia</taxon>
        <taxon>Leptospirales</taxon>
        <taxon>Leptospiraceae</taxon>
        <taxon>Leptospira</taxon>
    </lineage>
</organism>
<evidence type="ECO:0000256" key="2">
    <source>
        <dbReference type="SAM" id="SignalP"/>
    </source>
</evidence>
<dbReference type="InterPro" id="IPR029058">
    <property type="entry name" value="AB_hydrolase_fold"/>
</dbReference>
<dbReference type="EMBL" id="NPDZ01000001">
    <property type="protein sequence ID" value="PJZ75134.1"/>
    <property type="molecule type" value="Genomic_DNA"/>
</dbReference>
<evidence type="ECO:0000313" key="3">
    <source>
        <dbReference type="EMBL" id="PJZ68779.1"/>
    </source>
</evidence>
<evidence type="ECO:0000313" key="6">
    <source>
        <dbReference type="Proteomes" id="UP000231990"/>
    </source>
</evidence>
<dbReference type="AlphaFoldDB" id="A0A2M9ZT02"/>
<keyword evidence="2" id="KW-0732">Signal</keyword>
<dbReference type="Proteomes" id="UP000231962">
    <property type="component" value="Unassembled WGS sequence"/>
</dbReference>
<dbReference type="PANTHER" id="PTHR33428">
    <property type="entry name" value="CHLOROPHYLLASE-2, CHLOROPLASTIC"/>
    <property type="match status" value="1"/>
</dbReference>
<dbReference type="RefSeq" id="WP_100714793.1">
    <property type="nucleotide sequence ID" value="NZ_NPDZ01000001.1"/>
</dbReference>
<evidence type="ECO:0000313" key="4">
    <source>
        <dbReference type="EMBL" id="PJZ75134.1"/>
    </source>
</evidence>
<feature type="region of interest" description="Disordered" evidence="1">
    <location>
        <begin position="344"/>
        <end position="368"/>
    </location>
</feature>
<dbReference type="SUPFAM" id="SSF53474">
    <property type="entry name" value="alpha/beta-Hydrolases"/>
    <property type="match status" value="1"/>
</dbReference>
<dbReference type="Proteomes" id="UP000231990">
    <property type="component" value="Unassembled WGS sequence"/>
</dbReference>
<protein>
    <submittedName>
        <fullName evidence="4">Alpha/beta hydrolase</fullName>
    </submittedName>
</protein>
<keyword evidence="4" id="KW-0378">Hydrolase</keyword>
<gene>
    <name evidence="3" type="ORF">CH360_14620</name>
    <name evidence="4" type="ORF">CH373_03740</name>
</gene>
<dbReference type="EMBL" id="NPDY01000016">
    <property type="protein sequence ID" value="PJZ68779.1"/>
    <property type="molecule type" value="Genomic_DNA"/>
</dbReference>
<feature type="signal peptide" evidence="2">
    <location>
        <begin position="1"/>
        <end position="20"/>
    </location>
</feature>
<comment type="caution">
    <text evidence="4">The sequence shown here is derived from an EMBL/GenBank/DDBJ whole genome shotgun (WGS) entry which is preliminary data.</text>
</comment>
<dbReference type="Gene3D" id="3.40.50.1820">
    <property type="entry name" value="alpha/beta hydrolase"/>
    <property type="match status" value="1"/>
</dbReference>
<accession>A0A2M9ZT02</accession>
<name>A0A2M9ZT02_9LEPT</name>
<dbReference type="GO" id="GO:0016787">
    <property type="term" value="F:hydrolase activity"/>
    <property type="evidence" value="ECO:0007669"/>
    <property type="project" value="UniProtKB-KW"/>
</dbReference>
<evidence type="ECO:0000313" key="5">
    <source>
        <dbReference type="Proteomes" id="UP000231962"/>
    </source>
</evidence>
<feature type="chain" id="PRO_5014942375" evidence="2">
    <location>
        <begin position="21"/>
        <end position="368"/>
    </location>
</feature>
<proteinExistence type="predicted"/>
<dbReference type="OrthoDB" id="339159at2"/>
<dbReference type="PANTHER" id="PTHR33428:SF14">
    <property type="entry name" value="CARBOXYLESTERASE TYPE B DOMAIN-CONTAINING PROTEIN"/>
    <property type="match status" value="1"/>
</dbReference>